<keyword evidence="4" id="KW-0539">Nucleus</keyword>
<dbReference type="OrthoDB" id="509626at2759"/>
<dbReference type="GeneID" id="23617211"/>
<dbReference type="PANTHER" id="PTHR32086">
    <property type="entry name" value="FANCONI ANEMIA GROUP D2 PROTEIN"/>
    <property type="match status" value="1"/>
</dbReference>
<name>A0A087SDF9_AUXPR</name>
<dbReference type="GO" id="GO:1990918">
    <property type="term" value="P:double-strand break repair involved in meiotic recombination"/>
    <property type="evidence" value="ECO:0007669"/>
    <property type="project" value="TreeGrafter"/>
</dbReference>
<dbReference type="Proteomes" id="UP000028924">
    <property type="component" value="Unassembled WGS sequence"/>
</dbReference>
<dbReference type="Pfam" id="PF14631">
    <property type="entry name" value="FancD2"/>
    <property type="match status" value="3"/>
</dbReference>
<keyword evidence="2" id="KW-1017">Isopeptide bond</keyword>
<dbReference type="GO" id="GO:0005634">
    <property type="term" value="C:nucleus"/>
    <property type="evidence" value="ECO:0007669"/>
    <property type="project" value="UniProtKB-SubCell"/>
</dbReference>
<keyword evidence="8" id="KW-1185">Reference proteome</keyword>
<protein>
    <submittedName>
        <fullName evidence="7">Fanconi anemia group D2 protein</fullName>
    </submittedName>
</protein>
<sequence length="1394" mass="146723">MPMRLPQLDSLGCKLVTDGLGTPAFEVPDVRSFRRGLDKALALNGTLAAAVAEHVERLCEDADVLTAALSPLLLARKDAVDNGDTLVRVMLSTLSLQPLLAPPLLQQLPQLCNSPAAHQDQSLLLLGQLKWLERVADARLLADCLLEVLPSVHAEAGAAIAGLIPEIIAPGQLQEAVAALLEPSCPAPLASVLGALGMLGLNPDLHRTIGASLLSRLGTDASEQAPILSFLLTSAAEDALPDVLARLATSVRLGGQGQVGAGGPDRRRRSAGRCTSQAEDSPDCEVSRAMLQALQWRAELPVAVRKRLGALDAMAGLSTLDAWWAILLCALGQPHRRLAEGVLLKFMALPAGVEWLKGAVQGHKAALASTFPVLLSIVQALMRCTSLSCTAGVDMMCTLCSEFDEEDQQEALLVALHAHLGSGQRAQCHAALSTLQHVASERPRTLLRQAAYARGLVRLALDLPGPLQQRLAEVLGSLLACEAPESEALLASLTGAVQGGLASIDPEEQAGSLTLGLAAVRRLGARGGPAPALAAARRLLQLLVAECRAPPAFSALCRGLAAGDPGLGGIDPALLADVADLLTGLMDGTYVVDAPAPGGAPPQARLGGGPVTAACWWDLDGGASGIAVGILPLLSRELGCDAGRSHGTRTARLVCAAPALRLLARLETALNGNLAAIDALLGAPLLLPAPAHYAASAFAAGAAPQREGLLRGLLHALTWLRALVAAFAPAAPPPEREKVLARAEACVRLEALLGGLLPLAPPGVTLSDVLDGLAPLDVPGILVLSASCDAAARPAALAYLLREVRRGLSSGGEVKYVLGCGVTGGLEGSLTGLLPAIGKHMRGAQAILDASEEPAVLMECVEIILQVLRGTQRGAKGSPSPGVAVTGLSDVLSALDLGGTGDCAAEAASRSFIQLLETASSLAESEQGTAPTPGAASGRQALVFLWHVLEILQILAGGGPEGAAGYEVMAGSDLGQIIHDGAREGLTRDLWTAAQALQSPSIPVAKSHPLLLPGLLSMYLSHATPRMDAIQEIARDLLPQVPGVVSGKLAHQPVSGWPSLCGHTLVHWYRAALEHLQAEWDAAVCSAQAEEKRVKTSPGRGDWEDTIAHHRRCATLFASLMSLVRVQDRRPQALQSPCIPVAKSHPLLLPGLLSMYLSHATPRMDAIQEIARDLLPQVPGVVSGKLAHQPVSGWPSLCGHTLVHWYRAALEHLQAEWDAAVCSAQAEEKRVKTSPGRGDWEDTIAHHRRCATLFASLMALVRVQDRRPQIMALALRWGGKFVEAFLKMLPFWRHLLQNGHQPEFHLLVKDIQKGTRILQILCAESKIQKHLPVPAMKRTVERFVFRIKLLLAETDQADAFWLGALKHKNLQGQEASSQVDCRPGVPLLSWVPAW</sequence>
<evidence type="ECO:0000256" key="5">
    <source>
        <dbReference type="ARBA" id="ARBA00093456"/>
    </source>
</evidence>
<dbReference type="EMBL" id="KL662100">
    <property type="protein sequence ID" value="KFM23763.1"/>
    <property type="molecule type" value="Genomic_DNA"/>
</dbReference>
<evidence type="ECO:0000256" key="1">
    <source>
        <dbReference type="ARBA" id="ARBA00004123"/>
    </source>
</evidence>
<dbReference type="KEGG" id="apro:F751_5820"/>
<dbReference type="GO" id="GO:0007129">
    <property type="term" value="P:homologous chromosome pairing at meiosis"/>
    <property type="evidence" value="ECO:0007669"/>
    <property type="project" value="TreeGrafter"/>
</dbReference>
<dbReference type="STRING" id="3075.A0A087SDF9"/>
<proteinExistence type="inferred from homology"/>
<dbReference type="GO" id="GO:0070182">
    <property type="term" value="F:DNA polymerase binding"/>
    <property type="evidence" value="ECO:0007669"/>
    <property type="project" value="TreeGrafter"/>
</dbReference>
<comment type="similarity">
    <text evidence="5">Belongs to the Fanconi anemia protein FANCD2 family.</text>
</comment>
<dbReference type="PANTHER" id="PTHR32086:SF0">
    <property type="entry name" value="FANCONI ANEMIA GROUP D2 PROTEIN"/>
    <property type="match status" value="1"/>
</dbReference>
<dbReference type="GO" id="GO:0036297">
    <property type="term" value="P:interstrand cross-link repair"/>
    <property type="evidence" value="ECO:0007669"/>
    <property type="project" value="TreeGrafter"/>
</dbReference>
<keyword evidence="3" id="KW-0832">Ubl conjugation</keyword>
<dbReference type="RefSeq" id="XP_011396641.1">
    <property type="nucleotide sequence ID" value="XM_011398339.1"/>
</dbReference>
<organism evidence="7 8">
    <name type="scientific">Auxenochlorella protothecoides</name>
    <name type="common">Green microalga</name>
    <name type="synonym">Chlorella protothecoides</name>
    <dbReference type="NCBI Taxonomy" id="3075"/>
    <lineage>
        <taxon>Eukaryota</taxon>
        <taxon>Viridiplantae</taxon>
        <taxon>Chlorophyta</taxon>
        <taxon>core chlorophytes</taxon>
        <taxon>Trebouxiophyceae</taxon>
        <taxon>Chlorellales</taxon>
        <taxon>Chlorellaceae</taxon>
        <taxon>Auxenochlorella</taxon>
    </lineage>
</organism>
<dbReference type="eggNOG" id="KOG4712">
    <property type="taxonomic scope" value="Eukaryota"/>
</dbReference>
<evidence type="ECO:0000313" key="7">
    <source>
        <dbReference type="EMBL" id="KFM23763.1"/>
    </source>
</evidence>
<evidence type="ECO:0000313" key="8">
    <source>
        <dbReference type="Proteomes" id="UP000028924"/>
    </source>
</evidence>
<evidence type="ECO:0000256" key="2">
    <source>
        <dbReference type="ARBA" id="ARBA00022499"/>
    </source>
</evidence>
<accession>A0A087SDF9</accession>
<gene>
    <name evidence="7" type="ORF">F751_5820</name>
</gene>
<evidence type="ECO:0000256" key="4">
    <source>
        <dbReference type="ARBA" id="ARBA00023242"/>
    </source>
</evidence>
<dbReference type="InterPro" id="IPR029448">
    <property type="entry name" value="FANCD2"/>
</dbReference>
<comment type="subcellular location">
    <subcellularLocation>
        <location evidence="1">Nucleus</location>
    </subcellularLocation>
</comment>
<dbReference type="GO" id="GO:0031573">
    <property type="term" value="P:mitotic intra-S DNA damage checkpoint signaling"/>
    <property type="evidence" value="ECO:0007669"/>
    <property type="project" value="TreeGrafter"/>
</dbReference>
<evidence type="ECO:0000256" key="6">
    <source>
        <dbReference type="SAM" id="MobiDB-lite"/>
    </source>
</evidence>
<dbReference type="GO" id="GO:0000793">
    <property type="term" value="C:condensed chromosome"/>
    <property type="evidence" value="ECO:0007669"/>
    <property type="project" value="TreeGrafter"/>
</dbReference>
<evidence type="ECO:0000256" key="3">
    <source>
        <dbReference type="ARBA" id="ARBA00022843"/>
    </source>
</evidence>
<feature type="region of interest" description="Disordered" evidence="6">
    <location>
        <begin position="256"/>
        <end position="280"/>
    </location>
</feature>
<reference evidence="7 8" key="1">
    <citation type="journal article" date="2014" name="BMC Genomics">
        <title>Oil accumulation mechanisms of the oleaginous microalga Chlorella protothecoides revealed through its genome, transcriptomes, and proteomes.</title>
        <authorList>
            <person name="Gao C."/>
            <person name="Wang Y."/>
            <person name="Shen Y."/>
            <person name="Yan D."/>
            <person name="He X."/>
            <person name="Dai J."/>
            <person name="Wu Q."/>
        </authorList>
    </citation>
    <scope>NUCLEOTIDE SEQUENCE [LARGE SCALE GENOMIC DNA]</scope>
    <source>
        <strain evidence="7 8">0710</strain>
    </source>
</reference>